<dbReference type="GO" id="GO:0003700">
    <property type="term" value="F:DNA-binding transcription factor activity"/>
    <property type="evidence" value="ECO:0007669"/>
    <property type="project" value="InterPro"/>
</dbReference>
<dbReference type="PRINTS" id="PR00367">
    <property type="entry name" value="ETHRSPELEMNT"/>
</dbReference>
<dbReference type="EnsemblPlants" id="Kaladp0902s0011.1.v1.1">
    <property type="protein sequence ID" value="Kaladp0902s0011.1.v1.1.CDS.1"/>
    <property type="gene ID" value="Kaladp0902s0011.v1.1"/>
</dbReference>
<dbReference type="CDD" id="cd00018">
    <property type="entry name" value="AP2"/>
    <property type="match status" value="1"/>
</dbReference>
<dbReference type="OMA" id="FTEHKNH"/>
<evidence type="ECO:0000256" key="4">
    <source>
        <dbReference type="ARBA" id="ARBA00023163"/>
    </source>
</evidence>
<keyword evidence="5" id="KW-0539">Nucleus</keyword>
<evidence type="ECO:0000256" key="1">
    <source>
        <dbReference type="ARBA" id="ARBA00004123"/>
    </source>
</evidence>
<dbReference type="GO" id="GO:0005634">
    <property type="term" value="C:nucleus"/>
    <property type="evidence" value="ECO:0007669"/>
    <property type="project" value="UniProtKB-SubCell"/>
</dbReference>
<dbReference type="AlphaFoldDB" id="A0A7N0VIJ0"/>
<dbReference type="Pfam" id="PF00847">
    <property type="entry name" value="AP2"/>
    <property type="match status" value="1"/>
</dbReference>
<evidence type="ECO:0000313" key="9">
    <source>
        <dbReference type="Proteomes" id="UP000594263"/>
    </source>
</evidence>
<evidence type="ECO:0000256" key="3">
    <source>
        <dbReference type="ARBA" id="ARBA00023125"/>
    </source>
</evidence>
<dbReference type="Proteomes" id="UP000594263">
    <property type="component" value="Unplaced"/>
</dbReference>
<dbReference type="InterPro" id="IPR001471">
    <property type="entry name" value="AP2/ERF_dom"/>
</dbReference>
<accession>A0A7N0VIJ0</accession>
<organism evidence="8 9">
    <name type="scientific">Kalanchoe fedtschenkoi</name>
    <name type="common">Lavender scallops</name>
    <name type="synonym">South American air plant</name>
    <dbReference type="NCBI Taxonomy" id="63787"/>
    <lineage>
        <taxon>Eukaryota</taxon>
        <taxon>Viridiplantae</taxon>
        <taxon>Streptophyta</taxon>
        <taxon>Embryophyta</taxon>
        <taxon>Tracheophyta</taxon>
        <taxon>Spermatophyta</taxon>
        <taxon>Magnoliopsida</taxon>
        <taxon>eudicotyledons</taxon>
        <taxon>Gunneridae</taxon>
        <taxon>Pentapetalae</taxon>
        <taxon>Saxifragales</taxon>
        <taxon>Crassulaceae</taxon>
        <taxon>Kalanchoe</taxon>
    </lineage>
</organism>
<dbReference type="FunFam" id="3.30.730.10:FF:000001">
    <property type="entry name" value="Ethylene-responsive transcription factor 2"/>
    <property type="match status" value="1"/>
</dbReference>
<dbReference type="InterPro" id="IPR036955">
    <property type="entry name" value="AP2/ERF_dom_sf"/>
</dbReference>
<dbReference type="InterPro" id="IPR050913">
    <property type="entry name" value="AP2/ERF_ERF"/>
</dbReference>
<dbReference type="PROSITE" id="PS51032">
    <property type="entry name" value="AP2_ERF"/>
    <property type="match status" value="1"/>
</dbReference>
<proteinExistence type="predicted"/>
<dbReference type="PANTHER" id="PTHR31194:SF140">
    <property type="entry name" value="ETHYLENE-RESPONSIVE TRANSCRIPTION FACTOR CRF2"/>
    <property type="match status" value="1"/>
</dbReference>
<keyword evidence="4" id="KW-0804">Transcription</keyword>
<keyword evidence="9" id="KW-1185">Reference proteome</keyword>
<comment type="subcellular location">
    <subcellularLocation>
        <location evidence="1">Nucleus</location>
    </subcellularLocation>
</comment>
<dbReference type="Gene3D" id="3.30.730.10">
    <property type="entry name" value="AP2/ERF domain"/>
    <property type="match status" value="1"/>
</dbReference>
<name>A0A7N0VIJ0_KALFE</name>
<evidence type="ECO:0000256" key="2">
    <source>
        <dbReference type="ARBA" id="ARBA00023015"/>
    </source>
</evidence>
<keyword evidence="3" id="KW-0238">DNA-binding</keyword>
<keyword evidence="2" id="KW-0805">Transcription regulation</keyword>
<dbReference type="SMART" id="SM00380">
    <property type="entry name" value="AP2"/>
    <property type="match status" value="1"/>
</dbReference>
<dbReference type="SUPFAM" id="SSF54171">
    <property type="entry name" value="DNA-binding domain"/>
    <property type="match status" value="1"/>
</dbReference>
<protein>
    <recommendedName>
        <fullName evidence="7">AP2/ERF domain-containing protein</fullName>
    </recommendedName>
</protein>
<dbReference type="EnsemblPlants" id="Kaladp0902s0011.2.v1.1">
    <property type="protein sequence ID" value="Kaladp0902s0011.2.v1.1.CDS.1"/>
    <property type="gene ID" value="Kaladp0902s0011.v1.1"/>
</dbReference>
<dbReference type="Gramene" id="Kaladp0902s0011.2.v1.1">
    <property type="protein sequence ID" value="Kaladp0902s0011.2.v1.1.CDS.1"/>
    <property type="gene ID" value="Kaladp0902s0011.v1.1"/>
</dbReference>
<sequence length="313" mass="35458">MFNQVKYTEHKEASTVVLHDRLASPDLPKLLRISLTDSYATDSSSDEDDQLQRSLAPRRLRVKKYVHEVSIKAPSVAPVENTNETPKPSKCRKLTGKPVYHQPSRQIEKKYRGVRQRPWGKWAAEIRDPQRRVRLWLGTYNTAEEAAMVYDNAAIQLRGPDALTNFSAHPTPLQEMESSKKFDSIAATSSKDSLSPRVCSPTSVLRFQSEEAESQLSSYAETQEEDKGKRGISSDFTECDSFLYPNDAFHLDFFPEPRVTNDTSFLSQDFGEEDYLFPEPGFGYGPASSKWVLDEFFQQDIGDLFGSDPLLAL</sequence>
<feature type="region of interest" description="Disordered" evidence="6">
    <location>
        <begin position="78"/>
        <end position="99"/>
    </location>
</feature>
<evidence type="ECO:0000259" key="7">
    <source>
        <dbReference type="PROSITE" id="PS51032"/>
    </source>
</evidence>
<evidence type="ECO:0000256" key="5">
    <source>
        <dbReference type="ARBA" id="ARBA00023242"/>
    </source>
</evidence>
<feature type="domain" description="AP2/ERF" evidence="7">
    <location>
        <begin position="110"/>
        <end position="167"/>
    </location>
</feature>
<evidence type="ECO:0000256" key="6">
    <source>
        <dbReference type="SAM" id="MobiDB-lite"/>
    </source>
</evidence>
<reference evidence="8" key="1">
    <citation type="submission" date="2021-01" db="UniProtKB">
        <authorList>
            <consortium name="EnsemblPlants"/>
        </authorList>
    </citation>
    <scope>IDENTIFICATION</scope>
</reference>
<evidence type="ECO:0000313" key="8">
    <source>
        <dbReference type="EnsemblPlants" id="Kaladp0902s0011.2.v1.1.CDS.1"/>
    </source>
</evidence>
<dbReference type="PANTHER" id="PTHR31194">
    <property type="entry name" value="SHN SHINE , DNA BINDING / TRANSCRIPTION FACTOR"/>
    <property type="match status" value="1"/>
</dbReference>
<dbReference type="InterPro" id="IPR016177">
    <property type="entry name" value="DNA-bd_dom_sf"/>
</dbReference>
<dbReference type="GO" id="GO:0003677">
    <property type="term" value="F:DNA binding"/>
    <property type="evidence" value="ECO:0007669"/>
    <property type="project" value="UniProtKB-KW"/>
</dbReference>
<dbReference type="Gramene" id="Kaladp0902s0011.1.v1.1">
    <property type="protein sequence ID" value="Kaladp0902s0011.1.v1.1.CDS.1"/>
    <property type="gene ID" value="Kaladp0902s0011.v1.1"/>
</dbReference>